<evidence type="ECO:0000259" key="6">
    <source>
        <dbReference type="Pfam" id="PF18595"/>
    </source>
</evidence>
<feature type="coiled-coil region" evidence="4">
    <location>
        <begin position="8"/>
        <end position="252"/>
    </location>
</feature>
<evidence type="ECO:0000256" key="3">
    <source>
        <dbReference type="ARBA" id="ARBA00023242"/>
    </source>
</evidence>
<feature type="coiled-coil region" evidence="4">
    <location>
        <begin position="394"/>
        <end position="449"/>
    </location>
</feature>
<proteinExistence type="predicted"/>
<evidence type="ECO:0000313" key="7">
    <source>
        <dbReference type="EMBL" id="NDV29827.1"/>
    </source>
</evidence>
<name>A0A6B2KYU5_9EUKA</name>
<feature type="region of interest" description="Disordered" evidence="5">
    <location>
        <begin position="279"/>
        <end position="306"/>
    </location>
</feature>
<keyword evidence="3" id="KW-0539">Nucleus</keyword>
<dbReference type="AlphaFoldDB" id="A0A6B2KYU5"/>
<dbReference type="GO" id="GO:0005634">
    <property type="term" value="C:nucleus"/>
    <property type="evidence" value="ECO:0007669"/>
    <property type="project" value="UniProtKB-SubCell"/>
</dbReference>
<evidence type="ECO:0000256" key="5">
    <source>
        <dbReference type="SAM" id="MobiDB-lite"/>
    </source>
</evidence>
<feature type="domain" description="Nuf2 DHR10-like" evidence="6">
    <location>
        <begin position="161"/>
        <end position="260"/>
    </location>
</feature>
<evidence type="ECO:0000256" key="2">
    <source>
        <dbReference type="ARBA" id="ARBA00023054"/>
    </source>
</evidence>
<sequence length="724" mass="85675">MEREKVQLTKVQKQSERILKQLEESTNRVAQSEAEFRVKERNFKDQEEKLNVEIQKLRSQIERQKNEIKEQMAKVNEKVDYKEKVLENKLADKNRDYQLRLNAIKIDIEDAQKKLKDNEKVLEIEFSIRKFKDDRKLTEENIRKLESQLNSINLDIAHEKDTTTELQEQIEETEKSNKQLSTYADLTDQLEQDLKKLSTQQDQIEKDLNTNKDNSDLIISLKSNLRSMKNRNEDLVHERERLEKNLSRVKAGFEPLKEGERDSSVSRLEKVEKESAYEKYGRAGRTADRGQDDKKAADARQAREDEKKIRDLKTEIKTLKREKERDIDNINKKLVASEQAIAKAQSALNKIEHEKKGIQKLIKQEKEVFSSNLNVLKEESTYFTQKNSLFETELKKMKKAYQDTEFNLAELRRQIESNQKLLAEKTKYYEDNEIEKNSKQRNVDKIDKELATEFKNYTTLNEKLLETELTLLSFEQQVKCTKIEFKNVVEDTNHNIHALEGGIYYENDQNLLVERVIAELKQELAALNWYFVPLKEKGLLETQWYSTTDYDFIVERKKKRDAELAAIKEEIQNTSLDYKQKDLEAEDFKRNWERALESMNNEDRGDLLFEIKDLMEAFKMAEFKQRTVLQIVSLLAEQQVYAGAVRELALLSKNMNSKTFDQHVMQRPDVLLKVLYRDYARDLAAAKSFRRRLLEKLVTMRMKRTNKPKDYCENVIFYGEEEDN</sequence>
<organism evidence="7">
    <name type="scientific">Arcella intermedia</name>
    <dbReference type="NCBI Taxonomy" id="1963864"/>
    <lineage>
        <taxon>Eukaryota</taxon>
        <taxon>Amoebozoa</taxon>
        <taxon>Tubulinea</taxon>
        <taxon>Elardia</taxon>
        <taxon>Arcellinida</taxon>
        <taxon>Sphaerothecina</taxon>
        <taxon>Arcellidae</taxon>
        <taxon>Arcella</taxon>
    </lineage>
</organism>
<dbReference type="EMBL" id="GIBP01000858">
    <property type="protein sequence ID" value="NDV29827.1"/>
    <property type="molecule type" value="Transcribed_RNA"/>
</dbReference>
<reference evidence="7" key="1">
    <citation type="journal article" date="2020" name="J. Eukaryot. Microbiol.">
        <title>De novo Sequencing, Assembly and Annotation of the Transcriptome for the Free-Living Testate Amoeba Arcella intermedia.</title>
        <authorList>
            <person name="Ribeiro G.M."/>
            <person name="Porfirio-Sousa A.L."/>
            <person name="Maurer-Alcala X.X."/>
            <person name="Katz L.A."/>
            <person name="Lahr D.J.G."/>
        </authorList>
    </citation>
    <scope>NUCLEOTIDE SEQUENCE</scope>
</reference>
<accession>A0A6B2KYU5</accession>
<protein>
    <recommendedName>
        <fullName evidence="6">Nuf2 DHR10-like domain-containing protein</fullName>
    </recommendedName>
</protein>
<comment type="subcellular location">
    <subcellularLocation>
        <location evidence="1">Nucleus</location>
    </subcellularLocation>
</comment>
<dbReference type="InterPro" id="IPR041112">
    <property type="entry name" value="Nuf2_DHR10-like"/>
</dbReference>
<evidence type="ECO:0000256" key="4">
    <source>
        <dbReference type="SAM" id="Coils"/>
    </source>
</evidence>
<evidence type="ECO:0000256" key="1">
    <source>
        <dbReference type="ARBA" id="ARBA00004123"/>
    </source>
</evidence>
<keyword evidence="2 4" id="KW-0175">Coiled coil</keyword>
<dbReference type="Pfam" id="PF18595">
    <property type="entry name" value="Nuf2_DHR10-like"/>
    <property type="match status" value="1"/>
</dbReference>